<gene>
    <name evidence="7" type="ORF">AOC36_07125</name>
</gene>
<accession>A0A109UH95</accession>
<evidence type="ECO:0008006" key="9">
    <source>
        <dbReference type="Google" id="ProtNLM"/>
    </source>
</evidence>
<keyword evidence="4 6" id="KW-1133">Transmembrane helix</keyword>
<evidence type="ECO:0000256" key="5">
    <source>
        <dbReference type="ARBA" id="ARBA00023136"/>
    </source>
</evidence>
<keyword evidence="3 6" id="KW-0812">Transmembrane</keyword>
<dbReference type="PANTHER" id="PTHR47891">
    <property type="entry name" value="TRANSPORTER-RELATED"/>
    <property type="match status" value="1"/>
</dbReference>
<keyword evidence="5 6" id="KW-0472">Membrane</keyword>
<dbReference type="STRING" id="1514105.AOC36_07125"/>
<feature type="transmembrane region" description="Helical" evidence="6">
    <location>
        <begin position="210"/>
        <end position="228"/>
    </location>
</feature>
<name>A0A109UH95_9FIRM</name>
<comment type="subcellular location">
    <subcellularLocation>
        <location evidence="1">Membrane</location>
        <topology evidence="1">Multi-pass membrane protein</topology>
    </subcellularLocation>
</comment>
<evidence type="ECO:0000256" key="2">
    <source>
        <dbReference type="ARBA" id="ARBA00009765"/>
    </source>
</evidence>
<dbReference type="InterPro" id="IPR045861">
    <property type="entry name" value="CorA_cytoplasmic_dom"/>
</dbReference>
<proteinExistence type="inferred from homology"/>
<dbReference type="InterPro" id="IPR045863">
    <property type="entry name" value="CorA_TM1_TM2"/>
</dbReference>
<keyword evidence="8" id="KW-1185">Reference proteome</keyword>
<dbReference type="GO" id="GO:0016020">
    <property type="term" value="C:membrane"/>
    <property type="evidence" value="ECO:0007669"/>
    <property type="project" value="UniProtKB-SubCell"/>
</dbReference>
<dbReference type="SUPFAM" id="SSF144083">
    <property type="entry name" value="Magnesium transport protein CorA, transmembrane region"/>
    <property type="match status" value="1"/>
</dbReference>
<evidence type="ECO:0000313" key="7">
    <source>
        <dbReference type="EMBL" id="AMC93763.1"/>
    </source>
</evidence>
<feature type="transmembrane region" description="Helical" evidence="6">
    <location>
        <begin position="240"/>
        <end position="260"/>
    </location>
</feature>
<protein>
    <recommendedName>
        <fullName evidence="9">Magnesium transporter</fullName>
    </recommendedName>
</protein>
<dbReference type="Pfam" id="PF01544">
    <property type="entry name" value="CorA"/>
    <property type="match status" value="1"/>
</dbReference>
<dbReference type="EMBL" id="CP013213">
    <property type="protein sequence ID" value="AMC93763.1"/>
    <property type="molecule type" value="Genomic_DNA"/>
</dbReference>
<dbReference type="GO" id="GO:0046873">
    <property type="term" value="F:metal ion transmembrane transporter activity"/>
    <property type="evidence" value="ECO:0007669"/>
    <property type="project" value="InterPro"/>
</dbReference>
<dbReference type="Gene3D" id="1.20.58.340">
    <property type="entry name" value="Magnesium transport protein CorA, transmembrane region"/>
    <property type="match status" value="2"/>
</dbReference>
<dbReference type="KEGG" id="erl:AOC36_07125"/>
<dbReference type="Proteomes" id="UP000063781">
    <property type="component" value="Chromosome"/>
</dbReference>
<sequence length="266" mass="30874">MVKFMKQIVYSDYNDLDLPLYVKKYLGNHNALANIRDLDDESYIIMSYPFDENSVQPICIKQSQNELTIYTHESIEIENLETLNFTDLVFTTLEHYESLIQKIHLESEAFQETMGNGITKMQVDQLILMKRHLILYQQAVTAIKEVVDYIQDHKPKQLWSQPSQCDTVNILIEMKQIDQNISMLSEIIDVILDVSNALYSNKLNIVMKRLAVITLVISIPTLVTSFYGMNVDLPFQNHSYALILIFIISLGLTSFALYIMQKRDYL</sequence>
<reference evidence="7 8" key="1">
    <citation type="submission" date="2015-10" db="EMBL/GenBank/DDBJ databases">
        <title>Erysipelothrix larvae sp. LV19 isolated from the larval gut of the rhinoceros beetle, Trypoxylus dichotomus.</title>
        <authorList>
            <person name="Lim S."/>
            <person name="Kim B.-C."/>
        </authorList>
    </citation>
    <scope>NUCLEOTIDE SEQUENCE [LARGE SCALE GENOMIC DNA]</scope>
    <source>
        <strain evidence="7 8">LV19</strain>
    </source>
</reference>
<dbReference type="PANTHER" id="PTHR47891:SF1">
    <property type="entry name" value="CORA-MAGNESIUM AND COBALT TRANSPORTER"/>
    <property type="match status" value="1"/>
</dbReference>
<dbReference type="InterPro" id="IPR047199">
    <property type="entry name" value="CorA-like"/>
</dbReference>
<dbReference type="SUPFAM" id="SSF143865">
    <property type="entry name" value="CorA soluble domain-like"/>
    <property type="match status" value="1"/>
</dbReference>
<dbReference type="AlphaFoldDB" id="A0A109UH95"/>
<evidence type="ECO:0000313" key="8">
    <source>
        <dbReference type="Proteomes" id="UP000063781"/>
    </source>
</evidence>
<evidence type="ECO:0000256" key="6">
    <source>
        <dbReference type="SAM" id="Phobius"/>
    </source>
</evidence>
<evidence type="ECO:0000256" key="3">
    <source>
        <dbReference type="ARBA" id="ARBA00022692"/>
    </source>
</evidence>
<evidence type="ECO:0000256" key="1">
    <source>
        <dbReference type="ARBA" id="ARBA00004141"/>
    </source>
</evidence>
<evidence type="ECO:0000256" key="4">
    <source>
        <dbReference type="ARBA" id="ARBA00022989"/>
    </source>
</evidence>
<organism evidence="7 8">
    <name type="scientific">Erysipelothrix larvae</name>
    <dbReference type="NCBI Taxonomy" id="1514105"/>
    <lineage>
        <taxon>Bacteria</taxon>
        <taxon>Bacillati</taxon>
        <taxon>Bacillota</taxon>
        <taxon>Erysipelotrichia</taxon>
        <taxon>Erysipelotrichales</taxon>
        <taxon>Erysipelotrichaceae</taxon>
        <taxon>Erysipelothrix</taxon>
    </lineage>
</organism>
<dbReference type="InterPro" id="IPR002523">
    <property type="entry name" value="MgTranspt_CorA/ZnTranspt_ZntB"/>
</dbReference>
<comment type="similarity">
    <text evidence="2">Belongs to the CorA metal ion transporter (MIT) (TC 1.A.35) family.</text>
</comment>